<sequence>MRVKKLVATLGALAAVVAGTSALTAGQASADPADCPRLYVAAIPGTWETSSGAAPRPGMLTAVTDRIASSDILTEYVAYPATAFPWEGGVYGESRAIATANAGGMLKAMADRCGATKLAVIGYSQGADAAGDLAASIGSGVGVVPADRLVAVGLISDPKRSDTDALVGPEVVGTGVGGPRVGGFGFVSPVVRTFCAVGDLYCSTPKDDYIARLAGFLAVSSDPNPSVVEKAQQEAQVLLGDIASAGGLPVLQGQLSDQANEQRRREIDAFYRSGIHQEYGSYAVDANGTSATTWLANYLVAASNS</sequence>
<dbReference type="SUPFAM" id="SSF53474">
    <property type="entry name" value="alpha/beta-Hydrolases"/>
    <property type="match status" value="1"/>
</dbReference>
<dbReference type="InterPro" id="IPR029058">
    <property type="entry name" value="AB_hydrolase_fold"/>
</dbReference>
<dbReference type="GO" id="GO:0052689">
    <property type="term" value="F:carboxylic ester hydrolase activity"/>
    <property type="evidence" value="ECO:0007669"/>
    <property type="project" value="UniProtKB-KW"/>
</dbReference>
<dbReference type="Pfam" id="PF01083">
    <property type="entry name" value="Cutinase"/>
    <property type="match status" value="1"/>
</dbReference>
<keyword evidence="5" id="KW-0732">Signal</keyword>
<dbReference type="Proteomes" id="UP000198327">
    <property type="component" value="Unassembled WGS sequence"/>
</dbReference>
<dbReference type="RefSeq" id="WP_089249259.1">
    <property type="nucleotide sequence ID" value="NZ_FZOW01000012.1"/>
</dbReference>
<protein>
    <submittedName>
        <fullName evidence="6">Cutinase</fullName>
    </submittedName>
</protein>
<dbReference type="InterPro" id="IPR000675">
    <property type="entry name" value="Cutinase/axe"/>
</dbReference>
<accession>A0A239L368</accession>
<keyword evidence="4" id="KW-1015">Disulfide bond</keyword>
<comment type="similarity">
    <text evidence="1">Belongs to the cutinase family.</text>
</comment>
<dbReference type="AlphaFoldDB" id="A0A239L368"/>
<evidence type="ECO:0000256" key="5">
    <source>
        <dbReference type="SAM" id="SignalP"/>
    </source>
</evidence>
<dbReference type="SMART" id="SM01110">
    <property type="entry name" value="Cutinase"/>
    <property type="match status" value="1"/>
</dbReference>
<evidence type="ECO:0000256" key="1">
    <source>
        <dbReference type="ARBA" id="ARBA00007534"/>
    </source>
</evidence>
<keyword evidence="3" id="KW-0378">Hydrolase</keyword>
<keyword evidence="2" id="KW-0719">Serine esterase</keyword>
<keyword evidence="7" id="KW-1185">Reference proteome</keyword>
<dbReference type="PANTHER" id="PTHR33630">
    <property type="entry name" value="CUTINASE RV1984C-RELATED-RELATED"/>
    <property type="match status" value="1"/>
</dbReference>
<dbReference type="PANTHER" id="PTHR33630:SF9">
    <property type="entry name" value="CUTINASE 4"/>
    <property type="match status" value="1"/>
</dbReference>
<evidence type="ECO:0000256" key="3">
    <source>
        <dbReference type="ARBA" id="ARBA00022801"/>
    </source>
</evidence>
<proteinExistence type="inferred from homology"/>
<evidence type="ECO:0000256" key="4">
    <source>
        <dbReference type="ARBA" id="ARBA00023157"/>
    </source>
</evidence>
<dbReference type="STRING" id="398843.A3K89_09280"/>
<gene>
    <name evidence="6" type="ORF">SAMN05421642_1126</name>
</gene>
<evidence type="ECO:0000313" key="6">
    <source>
        <dbReference type="EMBL" id="SNT24901.1"/>
    </source>
</evidence>
<name>A0A239L368_9NOCA</name>
<dbReference type="EMBL" id="FZOW01000012">
    <property type="protein sequence ID" value="SNT24901.1"/>
    <property type="molecule type" value="Genomic_DNA"/>
</dbReference>
<feature type="signal peptide" evidence="5">
    <location>
        <begin position="1"/>
        <end position="30"/>
    </location>
</feature>
<reference evidence="7" key="1">
    <citation type="submission" date="2017-06" db="EMBL/GenBank/DDBJ databases">
        <authorList>
            <person name="Varghese N."/>
            <person name="Submissions S."/>
        </authorList>
    </citation>
    <scope>NUCLEOTIDE SEQUENCE [LARGE SCALE GENOMIC DNA]</scope>
    <source>
        <strain evidence="7">JCM 23211</strain>
    </source>
</reference>
<organism evidence="6 7">
    <name type="scientific">Rhodococcoides kyotonense</name>
    <dbReference type="NCBI Taxonomy" id="398843"/>
    <lineage>
        <taxon>Bacteria</taxon>
        <taxon>Bacillati</taxon>
        <taxon>Actinomycetota</taxon>
        <taxon>Actinomycetes</taxon>
        <taxon>Mycobacteriales</taxon>
        <taxon>Nocardiaceae</taxon>
        <taxon>Rhodococcoides</taxon>
    </lineage>
</organism>
<evidence type="ECO:0000313" key="7">
    <source>
        <dbReference type="Proteomes" id="UP000198327"/>
    </source>
</evidence>
<dbReference type="OrthoDB" id="4409063at2"/>
<feature type="chain" id="PRO_5012014738" evidence="5">
    <location>
        <begin position="31"/>
        <end position="305"/>
    </location>
</feature>
<dbReference type="Gene3D" id="3.40.50.1820">
    <property type="entry name" value="alpha/beta hydrolase"/>
    <property type="match status" value="1"/>
</dbReference>
<evidence type="ECO:0000256" key="2">
    <source>
        <dbReference type="ARBA" id="ARBA00022487"/>
    </source>
</evidence>